<name>A0AAV2NPQ3_9HYME</name>
<evidence type="ECO:0000313" key="1">
    <source>
        <dbReference type="EMBL" id="CAL1682460.1"/>
    </source>
</evidence>
<proteinExistence type="predicted"/>
<protein>
    <submittedName>
        <fullName evidence="1">Uncharacterized protein</fullName>
    </submittedName>
</protein>
<reference evidence="1" key="1">
    <citation type="submission" date="2024-04" db="EMBL/GenBank/DDBJ databases">
        <authorList>
            <consortium name="Molecular Ecology Group"/>
        </authorList>
    </citation>
    <scope>NUCLEOTIDE SEQUENCE</scope>
</reference>
<dbReference type="Proteomes" id="UP001497644">
    <property type="component" value="Chromosome 4"/>
</dbReference>
<keyword evidence="2" id="KW-1185">Reference proteome</keyword>
<dbReference type="AlphaFoldDB" id="A0AAV2NPQ3"/>
<evidence type="ECO:0000313" key="2">
    <source>
        <dbReference type="Proteomes" id="UP001497644"/>
    </source>
</evidence>
<sequence>MLDRTTRTRAPGSLNI</sequence>
<organism evidence="1 2">
    <name type="scientific">Lasius platythorax</name>
    <dbReference type="NCBI Taxonomy" id="488582"/>
    <lineage>
        <taxon>Eukaryota</taxon>
        <taxon>Metazoa</taxon>
        <taxon>Ecdysozoa</taxon>
        <taxon>Arthropoda</taxon>
        <taxon>Hexapoda</taxon>
        <taxon>Insecta</taxon>
        <taxon>Pterygota</taxon>
        <taxon>Neoptera</taxon>
        <taxon>Endopterygota</taxon>
        <taxon>Hymenoptera</taxon>
        <taxon>Apocrita</taxon>
        <taxon>Aculeata</taxon>
        <taxon>Formicoidea</taxon>
        <taxon>Formicidae</taxon>
        <taxon>Formicinae</taxon>
        <taxon>Lasius</taxon>
        <taxon>Lasius</taxon>
    </lineage>
</organism>
<accession>A0AAV2NPQ3</accession>
<gene>
    <name evidence="1" type="ORF">LPLAT_LOCUS8383</name>
</gene>
<dbReference type="EMBL" id="OZ034827">
    <property type="protein sequence ID" value="CAL1682460.1"/>
    <property type="molecule type" value="Genomic_DNA"/>
</dbReference>